<organism evidence="1 2">
    <name type="scientific">Trichinella patagoniensis</name>
    <dbReference type="NCBI Taxonomy" id="990121"/>
    <lineage>
        <taxon>Eukaryota</taxon>
        <taxon>Metazoa</taxon>
        <taxon>Ecdysozoa</taxon>
        <taxon>Nematoda</taxon>
        <taxon>Enoplea</taxon>
        <taxon>Dorylaimia</taxon>
        <taxon>Trichinellida</taxon>
        <taxon>Trichinellidae</taxon>
        <taxon>Trichinella</taxon>
    </lineage>
</organism>
<keyword evidence="2" id="KW-1185">Reference proteome</keyword>
<reference evidence="1 2" key="1">
    <citation type="submission" date="2015-01" db="EMBL/GenBank/DDBJ databases">
        <title>Evolution of Trichinella species and genotypes.</title>
        <authorList>
            <person name="Korhonen P.K."/>
            <person name="Edoardo P."/>
            <person name="Giuseppe L.R."/>
            <person name="Gasser R.B."/>
        </authorList>
    </citation>
    <scope>NUCLEOTIDE SEQUENCE [LARGE SCALE GENOMIC DNA]</scope>
    <source>
        <strain evidence="1">ISS2496</strain>
    </source>
</reference>
<gene>
    <name evidence="1" type="ORF">T12_11562</name>
</gene>
<sequence>MTLRLWCMENFYSNVCVGIEVDIAGSTKVAKNSLFMIVMDYIMNNVEFPTNAASC</sequence>
<dbReference type="EMBL" id="JYDQ01001890">
    <property type="protein sequence ID" value="KRY04521.1"/>
    <property type="molecule type" value="Genomic_DNA"/>
</dbReference>
<dbReference type="AlphaFoldDB" id="A0A0V0YW43"/>
<evidence type="ECO:0000313" key="1">
    <source>
        <dbReference type="EMBL" id="KRY04521.1"/>
    </source>
</evidence>
<name>A0A0V0YW43_9BILA</name>
<evidence type="ECO:0000313" key="2">
    <source>
        <dbReference type="Proteomes" id="UP000054783"/>
    </source>
</evidence>
<comment type="caution">
    <text evidence="1">The sequence shown here is derived from an EMBL/GenBank/DDBJ whole genome shotgun (WGS) entry which is preliminary data.</text>
</comment>
<accession>A0A0V0YW43</accession>
<protein>
    <submittedName>
        <fullName evidence="1">Uncharacterized protein</fullName>
    </submittedName>
</protein>
<dbReference type="Proteomes" id="UP000054783">
    <property type="component" value="Unassembled WGS sequence"/>
</dbReference>
<proteinExistence type="predicted"/>